<dbReference type="Pfam" id="PF10197">
    <property type="entry name" value="Cir_N"/>
    <property type="match status" value="1"/>
</dbReference>
<sequence length="398" mass="47156">MGGGNLNLKKSWHPSTLKNQERVWKAEQQEEMEKKKMEELHQELQHQREKEHYQDLNDEARGSTEKKNKMDWMYKGVTALVDREDYLLGRKVDKTFDVIQAAEEQNKQTAESSGGDGLPSQLFRRRNDDSDLTPVDMATKVREDPLYMIRKQEYESRKQLLSNPVRLKMLQEMIAKEKSGKSKKHKKSKKRKKKKDSDDDSDLDEGDIDAKIARSQNQRHGTRSPQRRQDSRSPSRRQRHSRSPEREKRTEDHTPRQRDDGFGLIRSSRARDREDCHEKKDYRTILEDRRKKEEEERKQLSIKLRERHSRKMTQEEKETKLREMQQDAAAHEKERVEYVKRHTKSDSIEVQGYKEGGFRGPEMLAKAVDSSTVEMRLKAKHQGLQRSSRAMESNFLRK</sequence>
<dbReference type="InterPro" id="IPR051376">
    <property type="entry name" value="CWC25_splicing_factor"/>
</dbReference>
<dbReference type="AlphaFoldDB" id="A0AAJ7WJA7"/>
<feature type="region of interest" description="Disordered" evidence="8">
    <location>
        <begin position="171"/>
        <end position="345"/>
    </location>
</feature>
<dbReference type="KEGG" id="goe:100901801"/>
<evidence type="ECO:0000256" key="5">
    <source>
        <dbReference type="ARBA" id="ARBA00023054"/>
    </source>
</evidence>
<keyword evidence="5" id="KW-0175">Coiled coil</keyword>
<name>A0AAJ7WJA7_9ACAR</name>
<feature type="compositionally biased region" description="Basic and acidic residues" evidence="8">
    <location>
        <begin position="242"/>
        <end position="261"/>
    </location>
</feature>
<dbReference type="GO" id="GO:0005684">
    <property type="term" value="C:U2-type spliceosomal complex"/>
    <property type="evidence" value="ECO:0007669"/>
    <property type="project" value="TreeGrafter"/>
</dbReference>
<evidence type="ECO:0000256" key="6">
    <source>
        <dbReference type="ARBA" id="ARBA00023187"/>
    </source>
</evidence>
<dbReference type="InterPro" id="IPR022209">
    <property type="entry name" value="CWC25"/>
</dbReference>
<organism evidence="10 11">
    <name type="scientific">Galendromus occidentalis</name>
    <name type="common">western predatory mite</name>
    <dbReference type="NCBI Taxonomy" id="34638"/>
    <lineage>
        <taxon>Eukaryota</taxon>
        <taxon>Metazoa</taxon>
        <taxon>Ecdysozoa</taxon>
        <taxon>Arthropoda</taxon>
        <taxon>Chelicerata</taxon>
        <taxon>Arachnida</taxon>
        <taxon>Acari</taxon>
        <taxon>Parasitiformes</taxon>
        <taxon>Mesostigmata</taxon>
        <taxon>Gamasina</taxon>
        <taxon>Phytoseioidea</taxon>
        <taxon>Phytoseiidae</taxon>
        <taxon>Typhlodrominae</taxon>
        <taxon>Galendromus</taxon>
    </lineage>
</organism>
<evidence type="ECO:0000259" key="9">
    <source>
        <dbReference type="SMART" id="SM01083"/>
    </source>
</evidence>
<comment type="subcellular location">
    <subcellularLocation>
        <location evidence="1">Nucleus</location>
    </subcellularLocation>
</comment>
<keyword evidence="6" id="KW-0508">mRNA splicing</keyword>
<evidence type="ECO:0000256" key="1">
    <source>
        <dbReference type="ARBA" id="ARBA00004123"/>
    </source>
</evidence>
<feature type="compositionally biased region" description="Basic and acidic residues" evidence="8">
    <location>
        <begin position="269"/>
        <end position="299"/>
    </location>
</feature>
<feature type="compositionally biased region" description="Basic residues" evidence="8">
    <location>
        <begin position="181"/>
        <end position="194"/>
    </location>
</feature>
<dbReference type="Pfam" id="PF12542">
    <property type="entry name" value="CWC25"/>
    <property type="match status" value="1"/>
</dbReference>
<evidence type="ECO:0000256" key="8">
    <source>
        <dbReference type="SAM" id="MobiDB-lite"/>
    </source>
</evidence>
<dbReference type="RefSeq" id="XP_028969190.1">
    <property type="nucleotide sequence ID" value="XM_029113357.1"/>
</dbReference>
<evidence type="ECO:0000256" key="3">
    <source>
        <dbReference type="ARBA" id="ARBA00022664"/>
    </source>
</evidence>
<comment type="similarity">
    <text evidence="2">Belongs to the CWC25 family.</text>
</comment>
<dbReference type="InterPro" id="IPR019339">
    <property type="entry name" value="CIR_N_dom"/>
</dbReference>
<dbReference type="Proteomes" id="UP000694867">
    <property type="component" value="Unplaced"/>
</dbReference>
<dbReference type="PANTHER" id="PTHR16196:SF0">
    <property type="entry name" value="PRE-MRNA-SPLICING FACTOR CWC25 HOMOLOG"/>
    <property type="match status" value="1"/>
</dbReference>
<proteinExistence type="inferred from homology"/>
<dbReference type="CTD" id="54883"/>
<feature type="domain" description="CBF1-interacting co-repressor CIR N-terminal" evidence="9">
    <location>
        <begin position="11"/>
        <end position="47"/>
    </location>
</feature>
<feature type="compositionally biased region" description="Basic and acidic residues" evidence="8">
    <location>
        <begin position="312"/>
        <end position="345"/>
    </location>
</feature>
<feature type="compositionally biased region" description="Acidic residues" evidence="8">
    <location>
        <begin position="198"/>
        <end position="207"/>
    </location>
</feature>
<evidence type="ECO:0000256" key="4">
    <source>
        <dbReference type="ARBA" id="ARBA00022728"/>
    </source>
</evidence>
<keyword evidence="3" id="KW-0507">mRNA processing</keyword>
<keyword evidence="4" id="KW-0747">Spliceosome</keyword>
<dbReference type="GO" id="GO:0000398">
    <property type="term" value="P:mRNA splicing, via spliceosome"/>
    <property type="evidence" value="ECO:0007669"/>
    <property type="project" value="TreeGrafter"/>
</dbReference>
<feature type="region of interest" description="Disordered" evidence="8">
    <location>
        <begin position="1"/>
        <end position="20"/>
    </location>
</feature>
<evidence type="ECO:0000256" key="7">
    <source>
        <dbReference type="ARBA" id="ARBA00023242"/>
    </source>
</evidence>
<gene>
    <name evidence="11" type="primary">LOC100901801</name>
</gene>
<evidence type="ECO:0000313" key="10">
    <source>
        <dbReference type="Proteomes" id="UP000694867"/>
    </source>
</evidence>
<dbReference type="SMART" id="SM01083">
    <property type="entry name" value="Cir_N"/>
    <property type="match status" value="1"/>
</dbReference>
<protein>
    <submittedName>
        <fullName evidence="11">Pre-mRNA-splicing factor CWC25 homolog</fullName>
    </submittedName>
</protein>
<accession>A0AAJ7WJA7</accession>
<evidence type="ECO:0000313" key="11">
    <source>
        <dbReference type="RefSeq" id="XP_028969190.1"/>
    </source>
</evidence>
<keyword evidence="10" id="KW-1185">Reference proteome</keyword>
<dbReference type="GeneID" id="100901801"/>
<feature type="region of interest" description="Disordered" evidence="8">
    <location>
        <begin position="26"/>
        <end position="65"/>
    </location>
</feature>
<feature type="region of interest" description="Disordered" evidence="8">
    <location>
        <begin position="104"/>
        <end position="142"/>
    </location>
</feature>
<dbReference type="PANTHER" id="PTHR16196">
    <property type="entry name" value="CELL CYCLE CONTROL PROTEIN CWF25"/>
    <property type="match status" value="1"/>
</dbReference>
<reference evidence="11" key="1">
    <citation type="submission" date="2025-08" db="UniProtKB">
        <authorList>
            <consortium name="RefSeq"/>
        </authorList>
    </citation>
    <scope>IDENTIFICATION</scope>
</reference>
<evidence type="ECO:0000256" key="2">
    <source>
        <dbReference type="ARBA" id="ARBA00006695"/>
    </source>
</evidence>
<keyword evidence="7" id="KW-0539">Nucleus</keyword>